<dbReference type="Proteomes" id="UP000273083">
    <property type="component" value="Unassembled WGS sequence"/>
</dbReference>
<dbReference type="Pfam" id="PF03432">
    <property type="entry name" value="Relaxase"/>
    <property type="match status" value="1"/>
</dbReference>
<keyword evidence="3" id="KW-1185">Reference proteome</keyword>
<evidence type="ECO:0000313" key="2">
    <source>
        <dbReference type="EMBL" id="ROR28514.1"/>
    </source>
</evidence>
<protein>
    <submittedName>
        <fullName evidence="2">Relaxase/mobilization nuclease-like protein</fullName>
    </submittedName>
</protein>
<accession>A0A3N1XPB4</accession>
<name>A0A3N1XPB4_9FIRM</name>
<reference evidence="2 3" key="1">
    <citation type="submission" date="2018-11" db="EMBL/GenBank/DDBJ databases">
        <title>Genomic Encyclopedia of Type Strains, Phase IV (KMG-IV): sequencing the most valuable type-strain genomes for metagenomic binning, comparative biology and taxonomic classification.</title>
        <authorList>
            <person name="Goeker M."/>
        </authorList>
    </citation>
    <scope>NUCLEOTIDE SEQUENCE [LARGE SCALE GENOMIC DNA]</scope>
    <source>
        <strain evidence="2 3">DSM 26537</strain>
    </source>
</reference>
<gene>
    <name evidence="2" type="ORF">EDD66_10496</name>
</gene>
<dbReference type="OrthoDB" id="9762440at2"/>
<dbReference type="RefSeq" id="WP_123609019.1">
    <property type="nucleotide sequence ID" value="NZ_RJVG01000004.1"/>
</dbReference>
<dbReference type="AlphaFoldDB" id="A0A3N1XPB4"/>
<dbReference type="InterPro" id="IPR005094">
    <property type="entry name" value="Endonuclease_MobA/VirD2"/>
</dbReference>
<dbReference type="EMBL" id="RJVG01000004">
    <property type="protein sequence ID" value="ROR28514.1"/>
    <property type="molecule type" value="Genomic_DNA"/>
</dbReference>
<evidence type="ECO:0000313" key="3">
    <source>
        <dbReference type="Proteomes" id="UP000273083"/>
    </source>
</evidence>
<evidence type="ECO:0000259" key="1">
    <source>
        <dbReference type="Pfam" id="PF03432"/>
    </source>
</evidence>
<proteinExistence type="predicted"/>
<feature type="domain" description="MobA/VirD2-like nuclease" evidence="1">
    <location>
        <begin position="23"/>
        <end position="143"/>
    </location>
</feature>
<comment type="caution">
    <text evidence="2">The sequence shown here is derived from an EMBL/GenBank/DDBJ whole genome shotgun (WGS) entry which is preliminary data.</text>
</comment>
<sequence>MSIIKLVDEGYESIEDMGRIIRYVMDPSKNRFNFYGGIGASFSSVQDTLRDFIMVKKAWHKEDKRQLVHFIVAFAPFWENEIEYEEAYYIGYQIAMYIGERFQIVFALHDDHYSKDGSLHIHFIVNTVSYIDGYKFIGGRQPFFKLKDYLRSVLPFDLEWQIFYGDEDDWKWKKQLKELWGECYELNRKRYM</sequence>
<organism evidence="2 3">
    <name type="scientific">Mobilisporobacter senegalensis</name>
    <dbReference type="NCBI Taxonomy" id="1329262"/>
    <lineage>
        <taxon>Bacteria</taxon>
        <taxon>Bacillati</taxon>
        <taxon>Bacillota</taxon>
        <taxon>Clostridia</taxon>
        <taxon>Lachnospirales</taxon>
        <taxon>Lachnospiraceae</taxon>
        <taxon>Mobilisporobacter</taxon>
    </lineage>
</organism>